<dbReference type="Gramene" id="TKW11907">
    <property type="protein sequence ID" value="TKW11907"/>
    <property type="gene ID" value="SEVIR_5G002950v2"/>
</dbReference>
<evidence type="ECO:0000313" key="3">
    <source>
        <dbReference type="Proteomes" id="UP000298652"/>
    </source>
</evidence>
<keyword evidence="1" id="KW-0812">Transmembrane</keyword>
<evidence type="ECO:0000313" key="2">
    <source>
        <dbReference type="EMBL" id="TKW11907.1"/>
    </source>
</evidence>
<proteinExistence type="predicted"/>
<keyword evidence="1" id="KW-1133">Transmembrane helix</keyword>
<sequence length="63" mass="6917">MTGRPAHHLYPPAVPPALQPTRSRIRVRRALTSVSSAWLACQGLLLPGLYIPPPLHPDPHLKP</sequence>
<dbReference type="Proteomes" id="UP000298652">
    <property type="component" value="Chromosome 5"/>
</dbReference>
<keyword evidence="3" id="KW-1185">Reference proteome</keyword>
<reference evidence="2" key="1">
    <citation type="submission" date="2019-03" db="EMBL/GenBank/DDBJ databases">
        <title>WGS assembly of Setaria viridis.</title>
        <authorList>
            <person name="Huang P."/>
            <person name="Jenkins J."/>
            <person name="Grimwood J."/>
            <person name="Barry K."/>
            <person name="Healey A."/>
            <person name="Mamidi S."/>
            <person name="Sreedasyam A."/>
            <person name="Shu S."/>
            <person name="Feldman M."/>
            <person name="Wu J."/>
            <person name="Yu Y."/>
            <person name="Chen C."/>
            <person name="Johnson J."/>
            <person name="Rokhsar D."/>
            <person name="Baxter I."/>
            <person name="Schmutz J."/>
            <person name="Brutnell T."/>
            <person name="Kellogg E."/>
        </authorList>
    </citation>
    <scope>NUCLEOTIDE SEQUENCE [LARGE SCALE GENOMIC DNA]</scope>
</reference>
<feature type="transmembrane region" description="Helical" evidence="1">
    <location>
        <begin position="30"/>
        <end position="51"/>
    </location>
</feature>
<name>A0A4U6UMJ4_SETVI</name>
<dbReference type="AlphaFoldDB" id="A0A4U6UMJ4"/>
<evidence type="ECO:0000256" key="1">
    <source>
        <dbReference type="SAM" id="Phobius"/>
    </source>
</evidence>
<dbReference type="EMBL" id="CM016556">
    <property type="protein sequence ID" value="TKW11907.1"/>
    <property type="molecule type" value="Genomic_DNA"/>
</dbReference>
<gene>
    <name evidence="2" type="ORF">SEVIR_5G002950v2</name>
</gene>
<keyword evidence="1" id="KW-0472">Membrane</keyword>
<organism evidence="2 3">
    <name type="scientific">Setaria viridis</name>
    <name type="common">Green bristlegrass</name>
    <name type="synonym">Setaria italica subsp. viridis</name>
    <dbReference type="NCBI Taxonomy" id="4556"/>
    <lineage>
        <taxon>Eukaryota</taxon>
        <taxon>Viridiplantae</taxon>
        <taxon>Streptophyta</taxon>
        <taxon>Embryophyta</taxon>
        <taxon>Tracheophyta</taxon>
        <taxon>Spermatophyta</taxon>
        <taxon>Magnoliopsida</taxon>
        <taxon>Liliopsida</taxon>
        <taxon>Poales</taxon>
        <taxon>Poaceae</taxon>
        <taxon>PACMAD clade</taxon>
        <taxon>Panicoideae</taxon>
        <taxon>Panicodae</taxon>
        <taxon>Paniceae</taxon>
        <taxon>Cenchrinae</taxon>
        <taxon>Setaria</taxon>
    </lineage>
</organism>
<accession>A0A4U6UMJ4</accession>
<protein>
    <submittedName>
        <fullName evidence="2">Uncharacterized protein</fullName>
    </submittedName>
</protein>